<keyword evidence="1" id="KW-1133">Transmembrane helix</keyword>
<organism evidence="2">
    <name type="scientific">Micrurus surinamensis</name>
    <name type="common">Surinam coral snake</name>
    <dbReference type="NCBI Taxonomy" id="129470"/>
    <lineage>
        <taxon>Eukaryota</taxon>
        <taxon>Metazoa</taxon>
        <taxon>Chordata</taxon>
        <taxon>Craniata</taxon>
        <taxon>Vertebrata</taxon>
        <taxon>Euteleostomi</taxon>
        <taxon>Lepidosauria</taxon>
        <taxon>Squamata</taxon>
        <taxon>Bifurcata</taxon>
        <taxon>Unidentata</taxon>
        <taxon>Episquamata</taxon>
        <taxon>Toxicofera</taxon>
        <taxon>Serpentes</taxon>
        <taxon>Colubroidea</taxon>
        <taxon>Elapidae</taxon>
        <taxon>Elapinae</taxon>
        <taxon>Micrurus</taxon>
    </lineage>
</organism>
<keyword evidence="1" id="KW-0472">Membrane</keyword>
<evidence type="ECO:0000256" key="1">
    <source>
        <dbReference type="SAM" id="Phobius"/>
    </source>
</evidence>
<protein>
    <submittedName>
        <fullName evidence="2">Uncharacterized protein</fullName>
    </submittedName>
</protein>
<evidence type="ECO:0000313" key="2">
    <source>
        <dbReference type="EMBL" id="LAB61660.1"/>
    </source>
</evidence>
<reference evidence="2" key="1">
    <citation type="submission" date="2017-07" db="EMBL/GenBank/DDBJ databases">
        <authorList>
            <person name="Mikheyev A."/>
            <person name="Grau M."/>
        </authorList>
    </citation>
    <scope>NUCLEOTIDE SEQUENCE</scope>
    <source>
        <tissue evidence="2">Venom_gland</tissue>
    </source>
</reference>
<reference evidence="2" key="2">
    <citation type="submission" date="2017-11" db="EMBL/GenBank/DDBJ databases">
        <title>Coralsnake Venomics: Analyses of Venom Gland Transcriptomes and Proteomes of Six Brazilian Taxa.</title>
        <authorList>
            <person name="Aird S.D."/>
            <person name="Jorge da Silva N."/>
            <person name="Qiu L."/>
            <person name="Villar-Briones A."/>
            <person name="Aparecida-Saddi V."/>
            <person name="Campos-Telles M.P."/>
            <person name="Grau M."/>
            <person name="Mikheyev A.S."/>
        </authorList>
    </citation>
    <scope>NUCLEOTIDE SEQUENCE</scope>
    <source>
        <tissue evidence="2">Venom_gland</tissue>
    </source>
</reference>
<accession>A0A2D4PUN7</accession>
<name>A0A2D4PUN7_MICSU</name>
<proteinExistence type="predicted"/>
<keyword evidence="1" id="KW-0812">Transmembrane</keyword>
<feature type="transmembrane region" description="Helical" evidence="1">
    <location>
        <begin position="80"/>
        <end position="104"/>
    </location>
</feature>
<sequence>MHPNHDFKYKNKFKNTFLLKKVGKLGVPVPVAQVSIVFGWHNPDLEVEFWKIVYAVGQNITLFSIASLHSKWKQESNLHLCCYICFLYFANSTINTSILLGLILRTQFYT</sequence>
<dbReference type="AlphaFoldDB" id="A0A2D4PUN7"/>
<dbReference type="EMBL" id="IACN01095912">
    <property type="protein sequence ID" value="LAB61660.1"/>
    <property type="molecule type" value="Transcribed_RNA"/>
</dbReference>